<dbReference type="PANTHER" id="PTHR34928">
    <property type="entry name" value="TRANSMEMBRANE PROTEIN 217"/>
    <property type="match status" value="1"/>
</dbReference>
<feature type="transmembrane region" description="Helical" evidence="1">
    <location>
        <begin position="81"/>
        <end position="103"/>
    </location>
</feature>
<evidence type="ECO:0000313" key="2">
    <source>
        <dbReference type="EMBL" id="KAJ7309522.1"/>
    </source>
</evidence>
<sequence>MTVFSVFQAASIRGKVLGVFGRGFCDMTPKIGSVVAGAYMILMTNMYMIFEVGHLNRSMSLLERVEPDPTLTIGWVIPYCYYVAIALALITFPIAIFFIYSIYHRDTTGIFIYLGWVGFYDISNCVIITLTSMAAKTAGFSIHSLEWVGLVMRIVLDCFWAIYIITYALLVIEDRQTSQRTRRNRRPARHATIPSGCRLGVRERRIE</sequence>
<keyword evidence="3" id="KW-1185">Reference proteome</keyword>
<dbReference type="Pfam" id="PF15049">
    <property type="entry name" value="DUF4534"/>
    <property type="match status" value="1"/>
</dbReference>
<dbReference type="OrthoDB" id="8878550at2759"/>
<accession>A0A9Q0XCD0</accession>
<name>A0A9Q0XCD0_9SAUR</name>
<feature type="transmembrane region" description="Helical" evidence="1">
    <location>
        <begin position="31"/>
        <end position="50"/>
    </location>
</feature>
<keyword evidence="1" id="KW-0812">Transmembrane</keyword>
<reference evidence="2" key="1">
    <citation type="journal article" date="2023" name="DNA Res.">
        <title>Chromosome-level genome assembly of Phrynocephalus forsythii using third-generation DNA sequencing and Hi-C analysis.</title>
        <authorList>
            <person name="Qi Y."/>
            <person name="Zhao W."/>
            <person name="Zhao Y."/>
            <person name="Niu C."/>
            <person name="Cao S."/>
            <person name="Zhang Y."/>
        </authorList>
    </citation>
    <scope>NUCLEOTIDE SEQUENCE</scope>
    <source>
        <tissue evidence="2">Muscle</tissue>
    </source>
</reference>
<protein>
    <submittedName>
        <fullName evidence="2">Uncharacterized protein</fullName>
    </submittedName>
</protein>
<feature type="transmembrane region" description="Helical" evidence="1">
    <location>
        <begin position="110"/>
        <end position="130"/>
    </location>
</feature>
<gene>
    <name evidence="2" type="ORF">JRQ81_007568</name>
</gene>
<keyword evidence="1" id="KW-0472">Membrane</keyword>
<dbReference type="InterPro" id="IPR027862">
    <property type="entry name" value="DUF4534"/>
</dbReference>
<comment type="caution">
    <text evidence="2">The sequence shown here is derived from an EMBL/GenBank/DDBJ whole genome shotgun (WGS) entry which is preliminary data.</text>
</comment>
<evidence type="ECO:0000256" key="1">
    <source>
        <dbReference type="SAM" id="Phobius"/>
    </source>
</evidence>
<dbReference type="PANTHER" id="PTHR34928:SF3">
    <property type="entry name" value="TRANSMEMBRANE PROTEIN 217B-RELATED"/>
    <property type="match status" value="1"/>
</dbReference>
<dbReference type="Proteomes" id="UP001142489">
    <property type="component" value="Unassembled WGS sequence"/>
</dbReference>
<keyword evidence="1" id="KW-1133">Transmembrane helix</keyword>
<organism evidence="2 3">
    <name type="scientific">Phrynocephalus forsythii</name>
    <dbReference type="NCBI Taxonomy" id="171643"/>
    <lineage>
        <taxon>Eukaryota</taxon>
        <taxon>Metazoa</taxon>
        <taxon>Chordata</taxon>
        <taxon>Craniata</taxon>
        <taxon>Vertebrata</taxon>
        <taxon>Euteleostomi</taxon>
        <taxon>Lepidosauria</taxon>
        <taxon>Squamata</taxon>
        <taxon>Bifurcata</taxon>
        <taxon>Unidentata</taxon>
        <taxon>Episquamata</taxon>
        <taxon>Toxicofera</taxon>
        <taxon>Iguania</taxon>
        <taxon>Acrodonta</taxon>
        <taxon>Agamidae</taxon>
        <taxon>Agaminae</taxon>
        <taxon>Phrynocephalus</taxon>
    </lineage>
</organism>
<dbReference type="AlphaFoldDB" id="A0A9Q0XCD0"/>
<evidence type="ECO:0000313" key="3">
    <source>
        <dbReference type="Proteomes" id="UP001142489"/>
    </source>
</evidence>
<proteinExistence type="predicted"/>
<feature type="transmembrane region" description="Helical" evidence="1">
    <location>
        <begin position="150"/>
        <end position="172"/>
    </location>
</feature>
<dbReference type="EMBL" id="JAPFRF010000016">
    <property type="protein sequence ID" value="KAJ7309522.1"/>
    <property type="molecule type" value="Genomic_DNA"/>
</dbReference>